<gene>
    <name evidence="2" type="ORF">BU24DRAFT_19201</name>
</gene>
<accession>A0A6A5Y712</accession>
<dbReference type="EMBL" id="ML978066">
    <property type="protein sequence ID" value="KAF2021318.1"/>
    <property type="molecule type" value="Genomic_DNA"/>
</dbReference>
<keyword evidence="3" id="KW-1185">Reference proteome</keyword>
<evidence type="ECO:0000313" key="3">
    <source>
        <dbReference type="Proteomes" id="UP000799778"/>
    </source>
</evidence>
<dbReference type="Proteomes" id="UP000799778">
    <property type="component" value="Unassembled WGS sequence"/>
</dbReference>
<organism evidence="2 3">
    <name type="scientific">Aaosphaeria arxii CBS 175.79</name>
    <dbReference type="NCBI Taxonomy" id="1450172"/>
    <lineage>
        <taxon>Eukaryota</taxon>
        <taxon>Fungi</taxon>
        <taxon>Dikarya</taxon>
        <taxon>Ascomycota</taxon>
        <taxon>Pezizomycotina</taxon>
        <taxon>Dothideomycetes</taxon>
        <taxon>Pleosporomycetidae</taxon>
        <taxon>Pleosporales</taxon>
        <taxon>Pleosporales incertae sedis</taxon>
        <taxon>Aaosphaeria</taxon>
    </lineage>
</organism>
<proteinExistence type="predicted"/>
<sequence>MLITGPCRYLPSPPKLLAHSIIHTIHHSSHAFITTTRASSPLMSPSIRTCNDNKQLSPLLRTRVTLPYVAMPLPRSLLTPSSPSSPTPITSISPPPLGLRVLNPPCHRDRL</sequence>
<dbReference type="GeneID" id="54279114"/>
<name>A0A6A5Y712_9PLEO</name>
<reference evidence="2" key="1">
    <citation type="journal article" date="2020" name="Stud. Mycol.">
        <title>101 Dothideomycetes genomes: a test case for predicting lifestyles and emergence of pathogens.</title>
        <authorList>
            <person name="Haridas S."/>
            <person name="Albert R."/>
            <person name="Binder M."/>
            <person name="Bloem J."/>
            <person name="Labutti K."/>
            <person name="Salamov A."/>
            <person name="Andreopoulos B."/>
            <person name="Baker S."/>
            <person name="Barry K."/>
            <person name="Bills G."/>
            <person name="Bluhm B."/>
            <person name="Cannon C."/>
            <person name="Castanera R."/>
            <person name="Culley D."/>
            <person name="Daum C."/>
            <person name="Ezra D."/>
            <person name="Gonzalez J."/>
            <person name="Henrissat B."/>
            <person name="Kuo A."/>
            <person name="Liang C."/>
            <person name="Lipzen A."/>
            <person name="Lutzoni F."/>
            <person name="Magnuson J."/>
            <person name="Mondo S."/>
            <person name="Nolan M."/>
            <person name="Ohm R."/>
            <person name="Pangilinan J."/>
            <person name="Park H.-J."/>
            <person name="Ramirez L."/>
            <person name="Alfaro M."/>
            <person name="Sun H."/>
            <person name="Tritt A."/>
            <person name="Yoshinaga Y."/>
            <person name="Zwiers L.-H."/>
            <person name="Turgeon B."/>
            <person name="Goodwin S."/>
            <person name="Spatafora J."/>
            <person name="Crous P."/>
            <person name="Grigoriev I."/>
        </authorList>
    </citation>
    <scope>NUCLEOTIDE SEQUENCE</scope>
    <source>
        <strain evidence="2">CBS 175.79</strain>
    </source>
</reference>
<evidence type="ECO:0000256" key="1">
    <source>
        <dbReference type="SAM" id="MobiDB-lite"/>
    </source>
</evidence>
<feature type="region of interest" description="Disordered" evidence="1">
    <location>
        <begin position="77"/>
        <end position="111"/>
    </location>
</feature>
<protein>
    <submittedName>
        <fullName evidence="2">Uncharacterized protein</fullName>
    </submittedName>
</protein>
<dbReference type="AlphaFoldDB" id="A0A6A5Y712"/>
<evidence type="ECO:0000313" key="2">
    <source>
        <dbReference type="EMBL" id="KAF2021318.1"/>
    </source>
</evidence>
<feature type="compositionally biased region" description="Low complexity" evidence="1">
    <location>
        <begin position="77"/>
        <end position="92"/>
    </location>
</feature>
<dbReference type="RefSeq" id="XP_033389657.1">
    <property type="nucleotide sequence ID" value="XM_033521717.1"/>
</dbReference>